<evidence type="ECO:0000256" key="3">
    <source>
        <dbReference type="PIRSR" id="PIRSR602124-2"/>
    </source>
</evidence>
<evidence type="ECO:0000313" key="5">
    <source>
        <dbReference type="Proteomes" id="UP000789831"/>
    </source>
</evidence>
<organism evidence="4 5">
    <name type="scientific">Ambispora gerdemannii</name>
    <dbReference type="NCBI Taxonomy" id="144530"/>
    <lineage>
        <taxon>Eukaryota</taxon>
        <taxon>Fungi</taxon>
        <taxon>Fungi incertae sedis</taxon>
        <taxon>Mucoromycota</taxon>
        <taxon>Glomeromycotina</taxon>
        <taxon>Glomeromycetes</taxon>
        <taxon>Archaeosporales</taxon>
        <taxon>Ambisporaceae</taxon>
        <taxon>Ambispora</taxon>
    </lineage>
</organism>
<sequence length="160" mass="17596">MFSSSLRRAAARTVLRGFHLKLATPTTIRAFSVHGARKSSEGSEVSKGLFGPGAKPGTVPTDYEQATGLERAELLAKLEGKELFDLNSLPMSHLGTKKEPVFVKSLYNTKIIGCTGFPTDSHEPLWLVIDRDHELDRCPECGCVFKMDYVGSPETEAHHH</sequence>
<feature type="binding site" evidence="3">
    <location>
        <position position="122"/>
    </location>
    <ligand>
        <name>Zn(2+)</name>
        <dbReference type="ChEBI" id="CHEBI:29105"/>
    </ligand>
</feature>
<gene>
    <name evidence="4" type="ORF">AGERDE_LOCUS1736</name>
</gene>
<dbReference type="CDD" id="cd00924">
    <property type="entry name" value="Cyt_c_Oxidase_Vb"/>
    <property type="match status" value="1"/>
</dbReference>
<dbReference type="PANTHER" id="PTHR10122:SF0">
    <property type="entry name" value="CYTOCHROME C OXIDASE SUBUNIT 5B, ISOFORM A-RELATED"/>
    <property type="match status" value="1"/>
</dbReference>
<feature type="binding site" evidence="3">
    <location>
        <position position="141"/>
    </location>
    <ligand>
        <name>Zn(2+)</name>
        <dbReference type="ChEBI" id="CHEBI:29105"/>
    </ligand>
</feature>
<evidence type="ECO:0000313" key="4">
    <source>
        <dbReference type="EMBL" id="CAG8451108.1"/>
    </source>
</evidence>
<evidence type="ECO:0000256" key="2">
    <source>
        <dbReference type="ARBA" id="ARBA00022833"/>
    </source>
</evidence>
<dbReference type="Pfam" id="PF01215">
    <property type="entry name" value="COX5B"/>
    <property type="match status" value="1"/>
</dbReference>
<keyword evidence="2 3" id="KW-0862">Zinc</keyword>
<dbReference type="OrthoDB" id="10249250at2759"/>
<dbReference type="GO" id="GO:0046872">
    <property type="term" value="F:metal ion binding"/>
    <property type="evidence" value="ECO:0007669"/>
    <property type="project" value="UniProtKB-KW"/>
</dbReference>
<dbReference type="EMBL" id="CAJVPL010000127">
    <property type="protein sequence ID" value="CAG8451108.1"/>
    <property type="molecule type" value="Genomic_DNA"/>
</dbReference>
<dbReference type="Gene3D" id="2.60.11.10">
    <property type="entry name" value="Cytochrome c oxidase, subunit Vb"/>
    <property type="match status" value="1"/>
</dbReference>
<keyword evidence="1 3" id="KW-0479">Metal-binding</keyword>
<proteinExistence type="predicted"/>
<name>A0A9N8VFC1_9GLOM</name>
<dbReference type="PANTHER" id="PTHR10122">
    <property type="entry name" value="CYTOCHROME C OXIDASE SUBUNIT 5B, MITOCHONDRIAL"/>
    <property type="match status" value="1"/>
</dbReference>
<dbReference type="SUPFAM" id="SSF57802">
    <property type="entry name" value="Rubredoxin-like"/>
    <property type="match status" value="1"/>
</dbReference>
<protein>
    <submittedName>
        <fullName evidence="4">3398_t:CDS:1</fullName>
    </submittedName>
</protein>
<dbReference type="GO" id="GO:0005740">
    <property type="term" value="C:mitochondrial envelope"/>
    <property type="evidence" value="ECO:0007669"/>
    <property type="project" value="InterPro"/>
</dbReference>
<dbReference type="GO" id="GO:0006123">
    <property type="term" value="P:mitochondrial electron transport, cytochrome c to oxygen"/>
    <property type="evidence" value="ECO:0007669"/>
    <property type="project" value="InterPro"/>
</dbReference>
<dbReference type="PROSITE" id="PS51359">
    <property type="entry name" value="COX5B_2"/>
    <property type="match status" value="1"/>
</dbReference>
<dbReference type="InterPro" id="IPR036972">
    <property type="entry name" value="Cyt_c_oxidase_su5b_sf"/>
</dbReference>
<dbReference type="AlphaFoldDB" id="A0A9N8VFC1"/>
<keyword evidence="5" id="KW-1185">Reference proteome</keyword>
<dbReference type="InterPro" id="IPR002124">
    <property type="entry name" value="Cyt_c_oxidase_su5b"/>
</dbReference>
<dbReference type="Proteomes" id="UP000789831">
    <property type="component" value="Unassembled WGS sequence"/>
</dbReference>
<dbReference type="GO" id="GO:0045277">
    <property type="term" value="C:respiratory chain complex IV"/>
    <property type="evidence" value="ECO:0007669"/>
    <property type="project" value="InterPro"/>
</dbReference>
<feature type="binding site" evidence="3">
    <location>
        <position position="138"/>
    </location>
    <ligand>
        <name>Zn(2+)</name>
        <dbReference type="ChEBI" id="CHEBI:29105"/>
    </ligand>
</feature>
<comment type="caution">
    <text evidence="4">The sequence shown here is derived from an EMBL/GenBank/DDBJ whole genome shotgun (WGS) entry which is preliminary data.</text>
</comment>
<evidence type="ECO:0000256" key="1">
    <source>
        <dbReference type="ARBA" id="ARBA00022723"/>
    </source>
</evidence>
<reference evidence="4" key="1">
    <citation type="submission" date="2021-06" db="EMBL/GenBank/DDBJ databases">
        <authorList>
            <person name="Kallberg Y."/>
            <person name="Tangrot J."/>
            <person name="Rosling A."/>
        </authorList>
    </citation>
    <scope>NUCLEOTIDE SEQUENCE</scope>
    <source>
        <strain evidence="4">MT106</strain>
    </source>
</reference>
<feature type="binding site" evidence="3">
    <location>
        <position position="114"/>
    </location>
    <ligand>
        <name>Zn(2+)</name>
        <dbReference type="ChEBI" id="CHEBI:29105"/>
    </ligand>
</feature>
<accession>A0A9N8VFC1</accession>